<accession>A0ABZ0ZQU3</accession>
<dbReference type="PANTHER" id="PTHR43872:SF1">
    <property type="entry name" value="MONOOXYGENASE, PUTATIVE (AFU_ORTHOLOGUE AFUA_8G02570)-RELATED"/>
    <property type="match status" value="1"/>
</dbReference>
<dbReference type="EMBL" id="CP141059">
    <property type="protein sequence ID" value="WQQ26695.1"/>
    <property type="molecule type" value="Genomic_DNA"/>
</dbReference>
<dbReference type="InterPro" id="IPR036188">
    <property type="entry name" value="FAD/NAD-bd_sf"/>
</dbReference>
<dbReference type="SUPFAM" id="SSF51905">
    <property type="entry name" value="FAD/NAD(P)-binding domain"/>
    <property type="match status" value="1"/>
</dbReference>
<evidence type="ECO:0000256" key="6">
    <source>
        <dbReference type="ARBA" id="ARBA00023033"/>
    </source>
</evidence>
<evidence type="ECO:0000256" key="5">
    <source>
        <dbReference type="ARBA" id="ARBA00023002"/>
    </source>
</evidence>
<dbReference type="GO" id="GO:0016491">
    <property type="term" value="F:oxidoreductase activity"/>
    <property type="evidence" value="ECO:0007669"/>
    <property type="project" value="UniProtKB-KW"/>
</dbReference>
<keyword evidence="3" id="KW-0285">Flavoprotein</keyword>
<keyword evidence="8" id="KW-1185">Reference proteome</keyword>
<evidence type="ECO:0000313" key="7">
    <source>
        <dbReference type="EMBL" id="WQQ26695.1"/>
    </source>
</evidence>
<gene>
    <name evidence="7" type="ORF">SHK19_00340</name>
</gene>
<protein>
    <submittedName>
        <fullName evidence="7">NAD(P)/FAD-dependent oxidoreductase</fullName>
        <ecNumber evidence="7">1.14.13.-</ecNumber>
    </submittedName>
</protein>
<dbReference type="InterPro" id="IPR020946">
    <property type="entry name" value="Flavin_mOase-like"/>
</dbReference>
<dbReference type="Gene3D" id="3.50.50.60">
    <property type="entry name" value="FAD/NAD(P)-binding domain"/>
    <property type="match status" value="3"/>
</dbReference>
<organism evidence="7 8">
    <name type="scientific">Nocardioides bizhenqiangii</name>
    <dbReference type="NCBI Taxonomy" id="3095076"/>
    <lineage>
        <taxon>Bacteria</taxon>
        <taxon>Bacillati</taxon>
        <taxon>Actinomycetota</taxon>
        <taxon>Actinomycetes</taxon>
        <taxon>Propionibacteriales</taxon>
        <taxon>Nocardioidaceae</taxon>
        <taxon>Nocardioides</taxon>
    </lineage>
</organism>
<evidence type="ECO:0000256" key="3">
    <source>
        <dbReference type="ARBA" id="ARBA00022630"/>
    </source>
</evidence>
<dbReference type="PANTHER" id="PTHR43872">
    <property type="entry name" value="MONOOXYGENASE, PUTATIVE (AFU_ORTHOLOGUE AFUA_8G02570)-RELATED"/>
    <property type="match status" value="1"/>
</dbReference>
<evidence type="ECO:0000256" key="2">
    <source>
        <dbReference type="ARBA" id="ARBA00010139"/>
    </source>
</evidence>
<proteinExistence type="inferred from homology"/>
<dbReference type="EC" id="1.14.13.-" evidence="7"/>
<sequence>MEHEHVDVLIIGAGLSGVGAAAQVRERLPKKTVAVLESRAAKGGTWDLFRYPGIRSDSDMFTFGYTWRPWQSDVALADGPLIREYIDTVAEEYDVDRLIRYQHRITRAEWDTDRARWTVTAVVGDPAAGETVTLTASFLWSCAGYYQYEKGFQPTWPGMADFQGEIVHPQHWPDDLDYAGKRVVVIGSGATAVTLVPAMATGPGAAEHVTMLQRTPTYVLTRARHDPVARLLNRLRMPDRVIYRAARWANILQAVGFYKFSMRWPHRAKALIRKGVARQLPEGVDVDEHFSPPYNPWQQRLCFVPNNDLFKVLRSGDASIVTDTINTFTPDGVRLVSGKELPADLVVTATGFQMQLPFGGIEFVIDGEPLDLPSKMAYKALMLSDVPNFFFTLGYTNASWTLKADLVIDYVCRLLAHLDQHGFRTAVPVPDAAVERRPLMLLSSGYIQRSAHLLPSEGDRAPWRLDQNYLVDRRVINRARIDDGVLRFG</sequence>
<keyword evidence="6" id="KW-0503">Monooxygenase</keyword>
<dbReference type="RefSeq" id="WP_322937522.1">
    <property type="nucleotide sequence ID" value="NZ_CP141059.1"/>
</dbReference>
<dbReference type="InterPro" id="IPR051820">
    <property type="entry name" value="FAD-binding_MO"/>
</dbReference>
<evidence type="ECO:0000256" key="1">
    <source>
        <dbReference type="ARBA" id="ARBA00001974"/>
    </source>
</evidence>
<name>A0ABZ0ZQU3_9ACTN</name>
<dbReference type="Pfam" id="PF00743">
    <property type="entry name" value="FMO-like"/>
    <property type="match status" value="1"/>
</dbReference>
<keyword evidence="4" id="KW-0274">FAD</keyword>
<keyword evidence="5 7" id="KW-0560">Oxidoreductase</keyword>
<reference evidence="8" key="1">
    <citation type="submission" date="2023-12" db="EMBL/GenBank/DDBJ databases">
        <title>Novel species in genus Nocardioides.</title>
        <authorList>
            <person name="Zhou H."/>
        </authorList>
    </citation>
    <scope>NUCLEOTIDE SEQUENCE [LARGE SCALE GENOMIC DNA]</scope>
    <source>
        <strain evidence="8">HM61</strain>
    </source>
</reference>
<dbReference type="Proteomes" id="UP001327225">
    <property type="component" value="Chromosome"/>
</dbReference>
<comment type="cofactor">
    <cofactor evidence="1">
        <name>FAD</name>
        <dbReference type="ChEBI" id="CHEBI:57692"/>
    </cofactor>
</comment>
<evidence type="ECO:0000313" key="8">
    <source>
        <dbReference type="Proteomes" id="UP001327225"/>
    </source>
</evidence>
<evidence type="ECO:0000256" key="4">
    <source>
        <dbReference type="ARBA" id="ARBA00022827"/>
    </source>
</evidence>
<comment type="similarity">
    <text evidence="2">Belongs to the FAD-binding monooxygenase family.</text>
</comment>
<dbReference type="Pfam" id="PF13450">
    <property type="entry name" value="NAD_binding_8"/>
    <property type="match status" value="1"/>
</dbReference>